<dbReference type="GO" id="GO:0043025">
    <property type="term" value="C:neuronal cell body"/>
    <property type="evidence" value="ECO:0007669"/>
    <property type="project" value="TreeGrafter"/>
</dbReference>
<dbReference type="GO" id="GO:0007635">
    <property type="term" value="P:chemosensory behavior"/>
    <property type="evidence" value="ECO:0007669"/>
    <property type="project" value="TreeGrafter"/>
</dbReference>
<comment type="subcellular location">
    <subcellularLocation>
        <location evidence="1 8">Cell membrane</location>
        <topology evidence="1 8">Multi-pass membrane protein</topology>
    </subcellularLocation>
</comment>
<dbReference type="RefSeq" id="XP_011207607.2">
    <property type="nucleotide sequence ID" value="XM_011209305.3"/>
</dbReference>
<feature type="transmembrane region" description="Helical" evidence="8">
    <location>
        <begin position="112"/>
        <end position="131"/>
    </location>
</feature>
<keyword evidence="7 8" id="KW-0807">Transducer</keyword>
<dbReference type="GO" id="GO:0050909">
    <property type="term" value="P:sensory perception of taste"/>
    <property type="evidence" value="ECO:0007669"/>
    <property type="project" value="InterPro"/>
</dbReference>
<dbReference type="GO" id="GO:0030424">
    <property type="term" value="C:axon"/>
    <property type="evidence" value="ECO:0007669"/>
    <property type="project" value="TreeGrafter"/>
</dbReference>
<accession>A0A6I9V6Q5</accession>
<dbReference type="InterPro" id="IPR013604">
    <property type="entry name" value="7TM_chemorcpt"/>
</dbReference>
<dbReference type="Pfam" id="PF08395">
    <property type="entry name" value="7tm_7"/>
    <property type="match status" value="1"/>
</dbReference>
<dbReference type="GO" id="GO:0007165">
    <property type="term" value="P:signal transduction"/>
    <property type="evidence" value="ECO:0007669"/>
    <property type="project" value="UniProtKB-KW"/>
</dbReference>
<dbReference type="GO" id="GO:0005886">
    <property type="term" value="C:plasma membrane"/>
    <property type="evidence" value="ECO:0007669"/>
    <property type="project" value="UniProtKB-SubCell"/>
</dbReference>
<feature type="compositionally biased region" description="Polar residues" evidence="9">
    <location>
        <begin position="18"/>
        <end position="27"/>
    </location>
</feature>
<dbReference type="OrthoDB" id="6478931at2759"/>
<protein>
    <recommendedName>
        <fullName evidence="8">Gustatory receptor</fullName>
    </recommendedName>
</protein>
<dbReference type="GO" id="GO:0008049">
    <property type="term" value="P:male courtship behavior"/>
    <property type="evidence" value="ECO:0007669"/>
    <property type="project" value="TreeGrafter"/>
</dbReference>
<feature type="transmembrane region" description="Helical" evidence="8">
    <location>
        <begin position="164"/>
        <end position="187"/>
    </location>
</feature>
<dbReference type="GeneID" id="105229190"/>
<organism evidence="10 11">
    <name type="scientific">Bactrocera dorsalis</name>
    <name type="common">Oriental fruit fly</name>
    <name type="synonym">Dacus dorsalis</name>
    <dbReference type="NCBI Taxonomy" id="27457"/>
    <lineage>
        <taxon>Eukaryota</taxon>
        <taxon>Metazoa</taxon>
        <taxon>Ecdysozoa</taxon>
        <taxon>Arthropoda</taxon>
        <taxon>Hexapoda</taxon>
        <taxon>Insecta</taxon>
        <taxon>Pterygota</taxon>
        <taxon>Neoptera</taxon>
        <taxon>Endopterygota</taxon>
        <taxon>Diptera</taxon>
        <taxon>Brachycera</taxon>
        <taxon>Muscomorpha</taxon>
        <taxon>Tephritoidea</taxon>
        <taxon>Tephritidae</taxon>
        <taxon>Bactrocera</taxon>
        <taxon>Bactrocera</taxon>
    </lineage>
</organism>
<feature type="transmembrane region" description="Helical" evidence="8">
    <location>
        <begin position="380"/>
        <end position="402"/>
    </location>
</feature>
<evidence type="ECO:0000313" key="10">
    <source>
        <dbReference type="Proteomes" id="UP001652620"/>
    </source>
</evidence>
<evidence type="ECO:0000256" key="9">
    <source>
        <dbReference type="SAM" id="MobiDB-lite"/>
    </source>
</evidence>
<feature type="transmembrane region" description="Helical" evidence="8">
    <location>
        <begin position="71"/>
        <end position="92"/>
    </location>
</feature>
<proteinExistence type="inferred from homology"/>
<dbReference type="GO" id="GO:0030425">
    <property type="term" value="C:dendrite"/>
    <property type="evidence" value="ECO:0007669"/>
    <property type="project" value="TreeGrafter"/>
</dbReference>
<gene>
    <name evidence="11" type="primary">LOC105229190</name>
</gene>
<keyword evidence="3 8" id="KW-0812">Transmembrane</keyword>
<comment type="function">
    <text evidence="8">Gustatory receptor which mediates acceptance or avoidance behavior, depending on its substrates.</text>
</comment>
<dbReference type="AlphaFoldDB" id="A0A6I9V6Q5"/>
<keyword evidence="6 8" id="KW-0675">Receptor</keyword>
<evidence type="ECO:0000256" key="3">
    <source>
        <dbReference type="ARBA" id="ARBA00022692"/>
    </source>
</evidence>
<keyword evidence="4 8" id="KW-1133">Transmembrane helix</keyword>
<dbReference type="FunCoup" id="A0A6I9V6Q5">
    <property type="interactions" value="4"/>
</dbReference>
<dbReference type="PANTHER" id="PTHR21143">
    <property type="entry name" value="INVERTEBRATE GUSTATORY RECEPTOR"/>
    <property type="match status" value="1"/>
</dbReference>
<evidence type="ECO:0000313" key="11">
    <source>
        <dbReference type="RefSeq" id="XP_011207607.2"/>
    </source>
</evidence>
<feature type="transmembrane region" description="Helical" evidence="8">
    <location>
        <begin position="199"/>
        <end position="219"/>
    </location>
</feature>
<evidence type="ECO:0000256" key="7">
    <source>
        <dbReference type="ARBA" id="ARBA00023224"/>
    </source>
</evidence>
<keyword evidence="2 8" id="KW-1003">Cell membrane</keyword>
<evidence type="ECO:0000256" key="2">
    <source>
        <dbReference type="ARBA" id="ARBA00022475"/>
    </source>
</evidence>
<comment type="similarity">
    <text evidence="8">Belongs to the insect chemoreceptor superfamily. Gustatory receptor (GR) family.</text>
</comment>
<keyword evidence="10" id="KW-1185">Reference proteome</keyword>
<reference evidence="11" key="1">
    <citation type="submission" date="2025-08" db="UniProtKB">
        <authorList>
            <consortium name="RefSeq"/>
        </authorList>
    </citation>
    <scope>IDENTIFICATION</scope>
    <source>
        <tissue evidence="11">Adult</tissue>
    </source>
</reference>
<dbReference type="PANTHER" id="PTHR21143:SF123">
    <property type="entry name" value="GUSTATORY RECEPTOR FOR SUGAR TASTE 43A-RELATED"/>
    <property type="match status" value="1"/>
</dbReference>
<dbReference type="Proteomes" id="UP001652620">
    <property type="component" value="Unplaced"/>
</dbReference>
<feature type="transmembrane region" description="Helical" evidence="8">
    <location>
        <begin position="276"/>
        <end position="297"/>
    </location>
</feature>
<keyword evidence="5 8" id="KW-0472">Membrane</keyword>
<dbReference type="KEGG" id="bdr:105229190"/>
<sequence>MLPTIVHGSSNKRKLQHRSQFSPSTKHTSVDGLETQLYRAVHYFLLLSEIFVSLPYDAHQHLPTDNNNKHSIWLILHIVWCITIYASLIVAIYSESTNINIDLPTIHKPLYFGEYLIYILHIFLIITSSYWGRHKCRRFLHIIAEFDYTLIDFKRQPKYERLTCFLQTHVVLVIFFVFWTATVNYFYSNGIFLNYIRSLVVYLLPNLILSISLIQYYSLLYTIAQRSRRLNEILFGELSQNNSPRFLNEKLQRIRLLYSALQVFTKEVNNSFASSVVLVYIGSFTNLAVNIFLIYKYVDEWNTSAMSLVFYSLVWTIMHIAKMFLILYYNQSIQNQNSNTILIMNEIGGQNTEMEDTVTHFVLQLIINTRTNIVCGVAELNLKFITTLLTAMSTVFIFLLQYDITYEALKLTHNSGNPL</sequence>
<feature type="transmembrane region" description="Helical" evidence="8">
    <location>
        <begin position="309"/>
        <end position="329"/>
    </location>
</feature>
<evidence type="ECO:0000256" key="4">
    <source>
        <dbReference type="ARBA" id="ARBA00022989"/>
    </source>
</evidence>
<name>A0A6I9V6Q5_BACDO</name>
<evidence type="ECO:0000256" key="8">
    <source>
        <dbReference type="RuleBase" id="RU363108"/>
    </source>
</evidence>
<evidence type="ECO:0000256" key="5">
    <source>
        <dbReference type="ARBA" id="ARBA00023136"/>
    </source>
</evidence>
<feature type="region of interest" description="Disordered" evidence="9">
    <location>
        <begin position="1"/>
        <end position="28"/>
    </location>
</feature>
<evidence type="ECO:0000256" key="6">
    <source>
        <dbReference type="ARBA" id="ARBA00023170"/>
    </source>
</evidence>
<evidence type="ECO:0000256" key="1">
    <source>
        <dbReference type="ARBA" id="ARBA00004651"/>
    </source>
</evidence>
<dbReference type="InParanoid" id="A0A6I9V6Q5"/>